<reference evidence="3 4" key="1">
    <citation type="submission" date="2020-08" db="EMBL/GenBank/DDBJ databases">
        <title>Genomic Encyclopedia of Type Strains, Phase III (KMG-III): the genomes of soil and plant-associated and newly described type strains.</title>
        <authorList>
            <person name="Whitman W."/>
        </authorList>
    </citation>
    <scope>NUCLEOTIDE SEQUENCE [LARGE SCALE GENOMIC DNA]</scope>
    <source>
        <strain evidence="3 4">CECT 8960</strain>
    </source>
</reference>
<dbReference type="InterPro" id="IPR000468">
    <property type="entry name" value="Barstar"/>
</dbReference>
<comment type="caution">
    <text evidence="3">The sequence shown here is derived from an EMBL/GenBank/DDBJ whole genome shotgun (WGS) entry which is preliminary data.</text>
</comment>
<evidence type="ECO:0000313" key="3">
    <source>
        <dbReference type="EMBL" id="MBB4910296.1"/>
    </source>
</evidence>
<comment type="similarity">
    <text evidence="1">Belongs to the barstar family.</text>
</comment>
<evidence type="ECO:0000259" key="2">
    <source>
        <dbReference type="Pfam" id="PF01337"/>
    </source>
</evidence>
<evidence type="ECO:0000256" key="1">
    <source>
        <dbReference type="ARBA" id="ARBA00006845"/>
    </source>
</evidence>
<keyword evidence="4" id="KW-1185">Reference proteome</keyword>
<accession>A0A7W7QAX7</accession>
<gene>
    <name evidence="3" type="ORF">FHR82_006554</name>
</gene>
<dbReference type="AlphaFoldDB" id="A0A7W7QAX7"/>
<organism evidence="3 4">
    <name type="scientific">Actinophytocola algeriensis</name>
    <dbReference type="NCBI Taxonomy" id="1768010"/>
    <lineage>
        <taxon>Bacteria</taxon>
        <taxon>Bacillati</taxon>
        <taxon>Actinomycetota</taxon>
        <taxon>Actinomycetes</taxon>
        <taxon>Pseudonocardiales</taxon>
        <taxon>Pseudonocardiaceae</taxon>
    </lineage>
</organism>
<proteinExistence type="inferred from homology"/>
<name>A0A7W7QAX7_9PSEU</name>
<dbReference type="SUPFAM" id="SSF52038">
    <property type="entry name" value="Barstar-related"/>
    <property type="match status" value="1"/>
</dbReference>
<dbReference type="EMBL" id="JACHJQ010000007">
    <property type="protein sequence ID" value="MBB4910296.1"/>
    <property type="molecule type" value="Genomic_DNA"/>
</dbReference>
<protein>
    <submittedName>
        <fullName evidence="3">RNAse (Barnase) inhibitor barstar</fullName>
    </submittedName>
</protein>
<dbReference type="Pfam" id="PF01337">
    <property type="entry name" value="Barstar"/>
    <property type="match status" value="1"/>
</dbReference>
<dbReference type="RefSeq" id="WP_184814360.1">
    <property type="nucleotide sequence ID" value="NZ_JACHJQ010000007.1"/>
</dbReference>
<sequence length="230" mass="25255">MGWQYALTVHDEPWGHGDGIDGLFEGVGEVVLRRLAVRGAVAGRLVDVGTRKTRRQDARLTLLLPSGEPAGTYDLTGFLPTAVRMSPGTPGLVDLTIRAYRDVREGAEAVWELVRTGRLDRPGLWRSYGRRAWLSVALNRRVRGQADVLDGRDVVDVDAFYCALGEAVNGPGGYYGWNLDAMADCLRGGFGATPPFTLRWQDSSVARQRLPEFETVLTILREGGVDVRLS</sequence>
<dbReference type="InterPro" id="IPR035905">
    <property type="entry name" value="Barstar-like_sf"/>
</dbReference>
<dbReference type="Proteomes" id="UP000520767">
    <property type="component" value="Unassembled WGS sequence"/>
</dbReference>
<evidence type="ECO:0000313" key="4">
    <source>
        <dbReference type="Proteomes" id="UP000520767"/>
    </source>
</evidence>
<feature type="domain" description="Barstar (barnase inhibitor)" evidence="2">
    <location>
        <begin position="148"/>
        <end position="222"/>
    </location>
</feature>
<dbReference type="Gene3D" id="3.30.370.10">
    <property type="entry name" value="Barstar-like"/>
    <property type="match status" value="1"/>
</dbReference>